<name>A0AAE0ITE3_9PEZI</name>
<dbReference type="Pfam" id="PF13489">
    <property type="entry name" value="Methyltransf_23"/>
    <property type="match status" value="1"/>
</dbReference>
<keyword evidence="2" id="KW-1185">Reference proteome</keyword>
<protein>
    <recommendedName>
        <fullName evidence="3">Methyltransferase domain-containing protein</fullName>
    </recommendedName>
</protein>
<dbReference type="InterPro" id="IPR029063">
    <property type="entry name" value="SAM-dependent_MTases_sf"/>
</dbReference>
<evidence type="ECO:0000313" key="1">
    <source>
        <dbReference type="EMBL" id="KAK3330685.1"/>
    </source>
</evidence>
<dbReference type="CDD" id="cd02440">
    <property type="entry name" value="AdoMet_MTases"/>
    <property type="match status" value="1"/>
</dbReference>
<evidence type="ECO:0008006" key="3">
    <source>
        <dbReference type="Google" id="ProtNLM"/>
    </source>
</evidence>
<dbReference type="SUPFAM" id="SSF53335">
    <property type="entry name" value="S-adenosyl-L-methionine-dependent methyltransferases"/>
    <property type="match status" value="1"/>
</dbReference>
<organism evidence="1 2">
    <name type="scientific">Apodospora peruviana</name>
    <dbReference type="NCBI Taxonomy" id="516989"/>
    <lineage>
        <taxon>Eukaryota</taxon>
        <taxon>Fungi</taxon>
        <taxon>Dikarya</taxon>
        <taxon>Ascomycota</taxon>
        <taxon>Pezizomycotina</taxon>
        <taxon>Sordariomycetes</taxon>
        <taxon>Sordariomycetidae</taxon>
        <taxon>Sordariales</taxon>
        <taxon>Lasiosphaeriaceae</taxon>
        <taxon>Apodospora</taxon>
    </lineage>
</organism>
<dbReference type="Proteomes" id="UP001283341">
    <property type="component" value="Unassembled WGS sequence"/>
</dbReference>
<evidence type="ECO:0000313" key="2">
    <source>
        <dbReference type="Proteomes" id="UP001283341"/>
    </source>
</evidence>
<dbReference type="EMBL" id="JAUEDM010000001">
    <property type="protein sequence ID" value="KAK3330685.1"/>
    <property type="molecule type" value="Genomic_DNA"/>
</dbReference>
<sequence length="304" mass="32157">MSSQEVLPLSTAAKIASNAIQPSTPNSYHDAIELSQATHRINLLNTTTWSSHFRRQGSRILEIGCGQGTCTQVLAEAVGPSGHIDAVDPAPLDYGAPFTLGQAQSHLSSGPLGSHISWHQADPVAFLTASSPETKWDVAVLAHCIWYFKSPSALTKILEALNGRVTGAVCVAEYALHATETAAAPHVLATLARSTFEAHRADSTENIQTVLSPAAIKEIAAAAGWKLAGEDTVIPERGLSDGQWEAMSVVASDFVSTVDKEILDERVKAVLTSARDATIAAVEGVGGMKEVRTMDVWVAALVQE</sequence>
<comment type="caution">
    <text evidence="1">The sequence shown here is derived from an EMBL/GenBank/DDBJ whole genome shotgun (WGS) entry which is preliminary data.</text>
</comment>
<reference evidence="1" key="1">
    <citation type="journal article" date="2023" name="Mol. Phylogenet. Evol.">
        <title>Genome-scale phylogeny and comparative genomics of the fungal order Sordariales.</title>
        <authorList>
            <person name="Hensen N."/>
            <person name="Bonometti L."/>
            <person name="Westerberg I."/>
            <person name="Brannstrom I.O."/>
            <person name="Guillou S."/>
            <person name="Cros-Aarteil S."/>
            <person name="Calhoun S."/>
            <person name="Haridas S."/>
            <person name="Kuo A."/>
            <person name="Mondo S."/>
            <person name="Pangilinan J."/>
            <person name="Riley R."/>
            <person name="LaButti K."/>
            <person name="Andreopoulos B."/>
            <person name="Lipzen A."/>
            <person name="Chen C."/>
            <person name="Yan M."/>
            <person name="Daum C."/>
            <person name="Ng V."/>
            <person name="Clum A."/>
            <person name="Steindorff A."/>
            <person name="Ohm R.A."/>
            <person name="Martin F."/>
            <person name="Silar P."/>
            <person name="Natvig D.O."/>
            <person name="Lalanne C."/>
            <person name="Gautier V."/>
            <person name="Ament-Velasquez S.L."/>
            <person name="Kruys A."/>
            <person name="Hutchinson M.I."/>
            <person name="Powell A.J."/>
            <person name="Barry K."/>
            <person name="Miller A.N."/>
            <person name="Grigoriev I.V."/>
            <person name="Debuchy R."/>
            <person name="Gladieux P."/>
            <person name="Hiltunen Thoren M."/>
            <person name="Johannesson H."/>
        </authorList>
    </citation>
    <scope>NUCLEOTIDE SEQUENCE</scope>
    <source>
        <strain evidence="1">CBS 118394</strain>
    </source>
</reference>
<gene>
    <name evidence="1" type="ORF">B0H66DRAFT_72058</name>
</gene>
<reference evidence="1" key="2">
    <citation type="submission" date="2023-06" db="EMBL/GenBank/DDBJ databases">
        <authorList>
            <consortium name="Lawrence Berkeley National Laboratory"/>
            <person name="Haridas S."/>
            <person name="Hensen N."/>
            <person name="Bonometti L."/>
            <person name="Westerberg I."/>
            <person name="Brannstrom I.O."/>
            <person name="Guillou S."/>
            <person name="Cros-Aarteil S."/>
            <person name="Calhoun S."/>
            <person name="Kuo A."/>
            <person name="Mondo S."/>
            <person name="Pangilinan J."/>
            <person name="Riley R."/>
            <person name="Labutti K."/>
            <person name="Andreopoulos B."/>
            <person name="Lipzen A."/>
            <person name="Chen C."/>
            <person name="Yanf M."/>
            <person name="Daum C."/>
            <person name="Ng V."/>
            <person name="Clum A."/>
            <person name="Steindorff A."/>
            <person name="Ohm R."/>
            <person name="Martin F."/>
            <person name="Silar P."/>
            <person name="Natvig D."/>
            <person name="Lalanne C."/>
            <person name="Gautier V."/>
            <person name="Ament-Velasquez S.L."/>
            <person name="Kruys A."/>
            <person name="Hutchinson M.I."/>
            <person name="Powell A.J."/>
            <person name="Barry K."/>
            <person name="Miller A.N."/>
            <person name="Grigoriev I.V."/>
            <person name="Debuchy R."/>
            <person name="Gladieux P."/>
            <person name="Thoren M.H."/>
            <person name="Johannesson H."/>
        </authorList>
    </citation>
    <scope>NUCLEOTIDE SEQUENCE</scope>
    <source>
        <strain evidence="1">CBS 118394</strain>
    </source>
</reference>
<accession>A0AAE0ITE3</accession>
<dbReference type="Gene3D" id="3.40.50.150">
    <property type="entry name" value="Vaccinia Virus protein VP39"/>
    <property type="match status" value="1"/>
</dbReference>
<dbReference type="AlphaFoldDB" id="A0AAE0ITE3"/>
<proteinExistence type="predicted"/>